<dbReference type="GO" id="GO:0046475">
    <property type="term" value="P:glycerophospholipid catabolic process"/>
    <property type="evidence" value="ECO:0007669"/>
    <property type="project" value="TreeGrafter"/>
</dbReference>
<keyword evidence="7" id="KW-0325">Glycoprotein</keyword>
<comment type="similarity">
    <text evidence="1 10">Belongs to the lysophospholipase family.</text>
</comment>
<evidence type="ECO:0000256" key="7">
    <source>
        <dbReference type="ARBA" id="ARBA00023180"/>
    </source>
</evidence>
<evidence type="ECO:0000256" key="5">
    <source>
        <dbReference type="ARBA" id="ARBA00022963"/>
    </source>
</evidence>
<evidence type="ECO:0000256" key="1">
    <source>
        <dbReference type="ARBA" id="ARBA00008780"/>
    </source>
</evidence>
<dbReference type="GO" id="GO:0004623">
    <property type="term" value="F:phospholipase A2 activity"/>
    <property type="evidence" value="ECO:0007669"/>
    <property type="project" value="TreeGrafter"/>
</dbReference>
<evidence type="ECO:0000256" key="3">
    <source>
        <dbReference type="ARBA" id="ARBA00022729"/>
    </source>
</evidence>
<dbReference type="PROSITE" id="PS51210">
    <property type="entry name" value="PLA2C"/>
    <property type="match status" value="1"/>
</dbReference>
<dbReference type="InterPro" id="IPR002642">
    <property type="entry name" value="LysoPLipase_cat_dom"/>
</dbReference>
<accession>A0A383V0W2</accession>
<dbReference type="GO" id="GO:0004622">
    <property type="term" value="F:phosphatidylcholine lysophospholipase activity"/>
    <property type="evidence" value="ECO:0007669"/>
    <property type="project" value="UniProtKB-EC"/>
</dbReference>
<evidence type="ECO:0000256" key="6">
    <source>
        <dbReference type="ARBA" id="ARBA00023098"/>
    </source>
</evidence>
<dbReference type="EC" id="3.1.1.5" evidence="2 10"/>
<dbReference type="InterPro" id="IPR016035">
    <property type="entry name" value="Acyl_Trfase/lysoPLipase"/>
</dbReference>
<dbReference type="Pfam" id="PF01735">
    <property type="entry name" value="PLA2_B"/>
    <property type="match status" value="1"/>
</dbReference>
<keyword evidence="5 9" id="KW-0442">Lipid degradation</keyword>
<evidence type="ECO:0000256" key="2">
    <source>
        <dbReference type="ARBA" id="ARBA00013274"/>
    </source>
</evidence>
<organism evidence="12 13">
    <name type="scientific">Blumeria hordei</name>
    <name type="common">Barley powdery mildew</name>
    <name type="synonym">Blumeria graminis f. sp. hordei</name>
    <dbReference type="NCBI Taxonomy" id="2867405"/>
    <lineage>
        <taxon>Eukaryota</taxon>
        <taxon>Fungi</taxon>
        <taxon>Dikarya</taxon>
        <taxon>Ascomycota</taxon>
        <taxon>Pezizomycotina</taxon>
        <taxon>Leotiomycetes</taxon>
        <taxon>Erysiphales</taxon>
        <taxon>Erysiphaceae</taxon>
        <taxon>Blumeria</taxon>
    </lineage>
</organism>
<dbReference type="PANTHER" id="PTHR10728:SF33">
    <property type="entry name" value="LYSOPHOSPHOLIPASE 1-RELATED"/>
    <property type="match status" value="1"/>
</dbReference>
<evidence type="ECO:0000256" key="10">
    <source>
        <dbReference type="RuleBase" id="RU362103"/>
    </source>
</evidence>
<evidence type="ECO:0000256" key="9">
    <source>
        <dbReference type="PROSITE-ProRule" id="PRU00555"/>
    </source>
</evidence>
<dbReference type="SUPFAM" id="SSF52151">
    <property type="entry name" value="FabD/lysophospholipase-like"/>
    <property type="match status" value="1"/>
</dbReference>
<keyword evidence="4 9" id="KW-0378">Hydrolase</keyword>
<sequence length="651" mass="70982">MVGFLPCSKSITCWLVLLQVFSAIAKNIPPQYNVEERRYSHKIKRALPDSPSKDYAPAVVDCPENRPTIRSAEGISPDEAAWLELRRKQIFDPMVSWLSRMGIPDFDAPAYMNRIKDDPKALPNIGIAASGGGYRALMNGGGFLAAADIRTVNSTEPGHIGGLLQASTYLAGLSGGSWLVGSMYINNFSSVQELRDGNPDTSIWKFGNSILEGPETQTIQILTTAEYFRTILSDVRSKDRAGFNTSITDYWGRALSHQLVNADDGGPSYTFSSIAQQESFKNASTPFPLIIANNRRPGVKTISTNSTIVEFNPYELGSWDASTNGFAPMRYLGSNFSNGVVPPGGKCVRGFDQAGFVMGTSSTLFNQILLAINETRAPNIIHDAVLSLGAKNNDIAQYQPNPFFGYNAALNPTAKSMEFSLVDGGEDGQNIPLYPLIQPQRNVDVIFAVDSSADTEFNWPNGTSLVATYERSMDKSIQSNIAFPSIPDQNTFINLGLNSAPTFFGCDAANSTGPTPLVVYIPNSPYSIQSNSSTFNLSYTDTQRNLIIRNGYNVATLGNGTSHGNVTADTHWPTCVACAVLNRSFGKTNTPAPEACKKCYERYCWNGTLASQMPTMVYQPVSKVGHSSSTFTFQVNFYLWLLAFVAAIWTI</sequence>
<evidence type="ECO:0000313" key="12">
    <source>
        <dbReference type="EMBL" id="SZF06253.1"/>
    </source>
</evidence>
<protein>
    <recommendedName>
        <fullName evidence="2 10">Lysophospholipase</fullName>
        <ecNumber evidence="2 10">3.1.1.5</ecNumber>
    </recommendedName>
</protein>
<dbReference type="FunFam" id="3.40.1090.10:FF:000010">
    <property type="entry name" value="Lysophospholipase"/>
    <property type="match status" value="1"/>
</dbReference>
<name>A0A383V0W2_BLUHO</name>
<feature type="chain" id="PRO_5016480727" description="Lysophospholipase" evidence="10">
    <location>
        <begin position="26"/>
        <end position="651"/>
    </location>
</feature>
<dbReference type="PANTHER" id="PTHR10728">
    <property type="entry name" value="CYTOSOLIC PHOSPHOLIPASE A2"/>
    <property type="match status" value="1"/>
</dbReference>
<dbReference type="EMBL" id="UNSH01000090">
    <property type="protein sequence ID" value="SZF06253.1"/>
    <property type="molecule type" value="Genomic_DNA"/>
</dbReference>
<evidence type="ECO:0000256" key="8">
    <source>
        <dbReference type="ARBA" id="ARBA00049531"/>
    </source>
</evidence>
<reference evidence="12 13" key="1">
    <citation type="submission" date="2017-11" db="EMBL/GenBank/DDBJ databases">
        <authorList>
            <person name="Kracher B."/>
        </authorList>
    </citation>
    <scope>NUCLEOTIDE SEQUENCE [LARGE SCALE GENOMIC DNA]</scope>
    <source>
        <strain evidence="12 13">RACE1</strain>
    </source>
</reference>
<dbReference type="VEuPathDB" id="FungiDB:BLGHR1_17056"/>
<comment type="catalytic activity">
    <reaction evidence="8 10">
        <text>a 1-acyl-sn-glycero-3-phosphocholine + H2O = sn-glycerol 3-phosphocholine + a fatty acid + H(+)</text>
        <dbReference type="Rhea" id="RHEA:15177"/>
        <dbReference type="ChEBI" id="CHEBI:15377"/>
        <dbReference type="ChEBI" id="CHEBI:15378"/>
        <dbReference type="ChEBI" id="CHEBI:16870"/>
        <dbReference type="ChEBI" id="CHEBI:28868"/>
        <dbReference type="ChEBI" id="CHEBI:58168"/>
        <dbReference type="EC" id="3.1.1.5"/>
    </reaction>
</comment>
<gene>
    <name evidence="12" type="ORF">BLGHR1_17056</name>
</gene>
<evidence type="ECO:0000256" key="4">
    <source>
        <dbReference type="ARBA" id="ARBA00022801"/>
    </source>
</evidence>
<dbReference type="AlphaFoldDB" id="A0A383V0W2"/>
<dbReference type="GO" id="GO:0005783">
    <property type="term" value="C:endoplasmic reticulum"/>
    <property type="evidence" value="ECO:0007669"/>
    <property type="project" value="TreeGrafter"/>
</dbReference>
<feature type="signal peptide" evidence="10">
    <location>
        <begin position="1"/>
        <end position="25"/>
    </location>
</feature>
<dbReference type="SMART" id="SM00022">
    <property type="entry name" value="PLAc"/>
    <property type="match status" value="1"/>
</dbReference>
<proteinExistence type="inferred from homology"/>
<dbReference type="Proteomes" id="UP000275772">
    <property type="component" value="Unassembled WGS sequence"/>
</dbReference>
<keyword evidence="3 10" id="KW-0732">Signal</keyword>
<keyword evidence="6 9" id="KW-0443">Lipid metabolism</keyword>
<dbReference type="GO" id="GO:0005829">
    <property type="term" value="C:cytosol"/>
    <property type="evidence" value="ECO:0007669"/>
    <property type="project" value="TreeGrafter"/>
</dbReference>
<feature type="domain" description="PLA2c" evidence="11">
    <location>
        <begin position="61"/>
        <end position="610"/>
    </location>
</feature>
<evidence type="ECO:0000313" key="13">
    <source>
        <dbReference type="Proteomes" id="UP000275772"/>
    </source>
</evidence>
<evidence type="ECO:0000259" key="11">
    <source>
        <dbReference type="PROSITE" id="PS51210"/>
    </source>
</evidence>
<dbReference type="Gene3D" id="3.40.1090.10">
    <property type="entry name" value="Cytosolic phospholipase A2 catalytic domain"/>
    <property type="match status" value="1"/>
</dbReference>